<feature type="compositionally biased region" description="Polar residues" evidence="1">
    <location>
        <begin position="70"/>
        <end position="97"/>
    </location>
</feature>
<feature type="region of interest" description="Disordered" evidence="1">
    <location>
        <begin position="48"/>
        <end position="103"/>
    </location>
</feature>
<protein>
    <submittedName>
        <fullName evidence="3">Uncharacterized protein</fullName>
    </submittedName>
</protein>
<feature type="chain" id="PRO_5002348121" evidence="2">
    <location>
        <begin position="27"/>
        <end position="120"/>
    </location>
</feature>
<evidence type="ECO:0000256" key="2">
    <source>
        <dbReference type="SAM" id="SignalP"/>
    </source>
</evidence>
<evidence type="ECO:0000256" key="1">
    <source>
        <dbReference type="SAM" id="MobiDB-lite"/>
    </source>
</evidence>
<evidence type="ECO:0000313" key="4">
    <source>
        <dbReference type="Proteomes" id="UP000032180"/>
    </source>
</evidence>
<name>A0A0D9W2I7_9ORYZ</name>
<dbReference type="eggNOG" id="ENOG502R5D5">
    <property type="taxonomic scope" value="Eukaryota"/>
</dbReference>
<feature type="compositionally biased region" description="Low complexity" evidence="1">
    <location>
        <begin position="58"/>
        <end position="69"/>
    </location>
</feature>
<keyword evidence="4" id="KW-1185">Reference proteome</keyword>
<organism evidence="3 4">
    <name type="scientific">Leersia perrieri</name>
    <dbReference type="NCBI Taxonomy" id="77586"/>
    <lineage>
        <taxon>Eukaryota</taxon>
        <taxon>Viridiplantae</taxon>
        <taxon>Streptophyta</taxon>
        <taxon>Embryophyta</taxon>
        <taxon>Tracheophyta</taxon>
        <taxon>Spermatophyta</taxon>
        <taxon>Magnoliopsida</taxon>
        <taxon>Liliopsida</taxon>
        <taxon>Poales</taxon>
        <taxon>Poaceae</taxon>
        <taxon>BOP clade</taxon>
        <taxon>Oryzoideae</taxon>
        <taxon>Oryzeae</taxon>
        <taxon>Oryzinae</taxon>
        <taxon>Leersia</taxon>
    </lineage>
</organism>
<proteinExistence type="predicted"/>
<dbReference type="Gramene" id="LPERR04G02430.1">
    <property type="protein sequence ID" value="LPERR04G02430.1"/>
    <property type="gene ID" value="LPERR04G02430"/>
</dbReference>
<dbReference type="HOGENOM" id="CLU_165027_0_0_1"/>
<reference evidence="3" key="3">
    <citation type="submission" date="2015-04" db="UniProtKB">
        <authorList>
            <consortium name="EnsemblPlants"/>
        </authorList>
    </citation>
    <scope>IDENTIFICATION</scope>
</reference>
<feature type="signal peptide" evidence="2">
    <location>
        <begin position="1"/>
        <end position="26"/>
    </location>
</feature>
<sequence>MKKRCSILLLLGLVLLFSNAIVEVSASQNKVVFSRKGLKDERKLAVTGTGSSLGGLQGQSTSTSIGGVTNNNNIESTNAETGDTSSAYTPMSTATTTDSHHDMSVDQYRKIIHNNQINKP</sequence>
<dbReference type="Proteomes" id="UP000032180">
    <property type="component" value="Chromosome 4"/>
</dbReference>
<evidence type="ECO:0000313" key="3">
    <source>
        <dbReference type="EnsemblPlants" id="LPERR04G02430.1"/>
    </source>
</evidence>
<dbReference type="EnsemblPlants" id="LPERR04G02430.1">
    <property type="protein sequence ID" value="LPERR04G02430.1"/>
    <property type="gene ID" value="LPERR04G02430"/>
</dbReference>
<reference evidence="3 4" key="1">
    <citation type="submission" date="2012-08" db="EMBL/GenBank/DDBJ databases">
        <title>Oryza genome evolution.</title>
        <authorList>
            <person name="Wing R.A."/>
        </authorList>
    </citation>
    <scope>NUCLEOTIDE SEQUENCE</scope>
</reference>
<dbReference type="AlphaFoldDB" id="A0A0D9W2I7"/>
<keyword evidence="2" id="KW-0732">Signal</keyword>
<reference evidence="4" key="2">
    <citation type="submission" date="2013-12" db="EMBL/GenBank/DDBJ databases">
        <authorList>
            <person name="Yu Y."/>
            <person name="Lee S."/>
            <person name="de Baynast K."/>
            <person name="Wissotski M."/>
            <person name="Liu L."/>
            <person name="Talag J."/>
            <person name="Goicoechea J."/>
            <person name="Angelova A."/>
            <person name="Jetty R."/>
            <person name="Kudrna D."/>
            <person name="Golser W."/>
            <person name="Rivera L."/>
            <person name="Zhang J."/>
            <person name="Wing R."/>
        </authorList>
    </citation>
    <scope>NUCLEOTIDE SEQUENCE</scope>
</reference>
<accession>A0A0D9W2I7</accession>